<proteinExistence type="predicted"/>
<protein>
    <submittedName>
        <fullName evidence="1">Uncharacterized protein</fullName>
    </submittedName>
</protein>
<comment type="caution">
    <text evidence="1">The sequence shown here is derived from an EMBL/GenBank/DDBJ whole genome shotgun (WGS) entry which is preliminary data.</text>
</comment>
<organism evidence="1 2">
    <name type="scientific">Algibacter lectus</name>
    <dbReference type="NCBI Taxonomy" id="221126"/>
    <lineage>
        <taxon>Bacteria</taxon>
        <taxon>Pseudomonadati</taxon>
        <taxon>Bacteroidota</taxon>
        <taxon>Flavobacteriia</taxon>
        <taxon>Flavobacteriales</taxon>
        <taxon>Flavobacteriaceae</taxon>
        <taxon>Algibacter</taxon>
    </lineage>
</organism>
<name>A0A090WUD4_9FLAO</name>
<reference evidence="1 2" key="1">
    <citation type="journal article" date="2014" name="Genome Announc.">
        <title>Draft Genome Sequences of Marine Flavobacterium Algibacter lectus Strains SS8 and NR4.</title>
        <authorList>
            <person name="Takatani N."/>
            <person name="Nakanishi M."/>
            <person name="Meirelles P."/>
            <person name="Mino S."/>
            <person name="Suda W."/>
            <person name="Oshima K."/>
            <person name="Hattori M."/>
            <person name="Ohkuma M."/>
            <person name="Hosokawa M."/>
            <person name="Miyashita K."/>
            <person name="Thompson F.L."/>
            <person name="Niwa A."/>
            <person name="Sawabe T."/>
            <person name="Sawabe T."/>
        </authorList>
    </citation>
    <scope>NUCLEOTIDE SEQUENCE [LARGE SCALE GENOMIC DNA]</scope>
    <source>
        <strain evidence="2">JCM19274</strain>
    </source>
</reference>
<dbReference type="EMBL" id="BBNU01000011">
    <property type="protein sequence ID" value="GAL80621.1"/>
    <property type="molecule type" value="Genomic_DNA"/>
</dbReference>
<evidence type="ECO:0000313" key="2">
    <source>
        <dbReference type="Proteomes" id="UP000029643"/>
    </source>
</evidence>
<gene>
    <name evidence="1" type="ORF">JCM19274_1247</name>
</gene>
<accession>A0A090WUD4</accession>
<sequence>MPPIIWDAFIADRKLVIGYSSDFNDGDYTVQYGASSENLDKEFVTNARGMLSIDLNSEKEIFFKIKRNSDGKESNWSQIVKVTTN</sequence>
<dbReference type="RefSeq" id="WP_042498933.1">
    <property type="nucleotide sequence ID" value="NZ_BBNU01000011.1"/>
</dbReference>
<dbReference type="AlphaFoldDB" id="A0A090WUD4"/>
<evidence type="ECO:0000313" key="1">
    <source>
        <dbReference type="EMBL" id="GAL80621.1"/>
    </source>
</evidence>
<dbReference type="Proteomes" id="UP000029643">
    <property type="component" value="Unassembled WGS sequence"/>
</dbReference>